<dbReference type="SUPFAM" id="SSF48403">
    <property type="entry name" value="Ankyrin repeat"/>
    <property type="match status" value="1"/>
</dbReference>
<keyword evidence="6" id="KW-0443">Lipid metabolism</keyword>
<keyword evidence="5" id="KW-0560">Oxidoreductase</keyword>
<dbReference type="Gene3D" id="3.50.50.60">
    <property type="entry name" value="FAD/NAD(P)-binding domain"/>
    <property type="match status" value="3"/>
</dbReference>
<evidence type="ECO:0000256" key="9">
    <source>
        <dbReference type="ARBA" id="ARBA00023235"/>
    </source>
</evidence>
<dbReference type="Pfam" id="PF05199">
    <property type="entry name" value="GMC_oxred_C"/>
    <property type="match status" value="1"/>
</dbReference>
<evidence type="ECO:0000256" key="14">
    <source>
        <dbReference type="ARBA" id="ARBA00049778"/>
    </source>
</evidence>
<dbReference type="Proteomes" id="UP001465976">
    <property type="component" value="Unassembled WGS sequence"/>
</dbReference>
<dbReference type="PANTHER" id="PTHR47470">
    <property type="entry name" value="CHOLESTEROL OXIDASE"/>
    <property type="match status" value="1"/>
</dbReference>
<evidence type="ECO:0000256" key="2">
    <source>
        <dbReference type="ARBA" id="ARBA00022548"/>
    </source>
</evidence>
<name>A0ABR3FY52_9AGAR</name>
<evidence type="ECO:0000256" key="10">
    <source>
        <dbReference type="ARBA" id="ARBA00038856"/>
    </source>
</evidence>
<proteinExistence type="predicted"/>
<comment type="caution">
    <text evidence="16">The sequence shown here is derived from an EMBL/GenBank/DDBJ whole genome shotgun (WGS) entry which is preliminary data.</text>
</comment>
<keyword evidence="7" id="KW-1207">Sterol metabolism</keyword>
<dbReference type="InterPro" id="IPR007867">
    <property type="entry name" value="GMC_OxRtase_C"/>
</dbReference>
<keyword evidence="8" id="KW-0753">Steroid metabolism</keyword>
<dbReference type="EMBL" id="JBAHYK010000030">
    <property type="protein sequence ID" value="KAL0580463.1"/>
    <property type="molecule type" value="Genomic_DNA"/>
</dbReference>
<keyword evidence="3" id="KW-0285">Flavoprotein</keyword>
<evidence type="ECO:0000256" key="5">
    <source>
        <dbReference type="ARBA" id="ARBA00023002"/>
    </source>
</evidence>
<comment type="pathway">
    <text evidence="11">Steroid metabolism; cholesterol degradation.</text>
</comment>
<comment type="cofactor">
    <cofactor evidence="1">
        <name>FAD</name>
        <dbReference type="ChEBI" id="CHEBI:57692"/>
    </cofactor>
</comment>
<dbReference type="Gene3D" id="1.25.40.20">
    <property type="entry name" value="Ankyrin repeat-containing domain"/>
    <property type="match status" value="1"/>
</dbReference>
<evidence type="ECO:0000256" key="6">
    <source>
        <dbReference type="ARBA" id="ARBA00023098"/>
    </source>
</evidence>
<evidence type="ECO:0000256" key="7">
    <source>
        <dbReference type="ARBA" id="ARBA00023166"/>
    </source>
</evidence>
<evidence type="ECO:0000256" key="8">
    <source>
        <dbReference type="ARBA" id="ARBA00023221"/>
    </source>
</evidence>
<keyword evidence="2" id="KW-0153">Cholesterol metabolism</keyword>
<dbReference type="InterPro" id="IPR052542">
    <property type="entry name" value="Cholesterol_Oxidase"/>
</dbReference>
<dbReference type="SUPFAM" id="SSF53474">
    <property type="entry name" value="alpha/beta-Hydrolases"/>
    <property type="match status" value="1"/>
</dbReference>
<evidence type="ECO:0000256" key="3">
    <source>
        <dbReference type="ARBA" id="ARBA00022630"/>
    </source>
</evidence>
<sequence length="1444" mass="158372">MVLRLAEPPHTFAAGGMPLKLEDYFWKSKDPAEQVKFPRLSRPVPMMRAEYDVVVVGSGYGGGVAASRMSRAGKSVAVLEMGKERWPGEYPTTLTEVLPELHVSGNAGGQSSLQDAATGKSTGLYYLILGEGQNVFVGKGLGGTSLLNGNVFLECDKRPLTLNRWPPELRKDTNTLDEYYSRASYMLQLTPYPDDYPPLKKLAVLQKQAEILGYSKNFYRVPQTTFFKNEVNHAGVEMKASTGSGQDSTGINDDSKNSVLMNYLPDAWNWDAEIFCECECEVCFLGAGALGTTEILLRSRAHVLKTSPMVGQRLSGNGDILSFAYNTDEIVNGIGSENPPAEYSPGPTITGIIDNRGPETSPSVFDGYVIEEGTIPAALAPILQMALEMLPGKQYPKHYGVKERLRHLHASAKTRLFGPYAEGALNLKNDEPNLRFLGVGRTEHSKKLNSMLTKASSAIGGILINAPFNAACNRQGKITVHPLGGAFMSSDGTGRNGATNHLGQLFSGVRSEVYEGLVCVDGSVIPTSLGVNPLATITALAERSVDRIALQKKWKIDLATRNGKLDLFGEPAQSFPLTPEMKDAAKAIMCSAPGSGVRFTEIMDGHIYIGDDIDDFEVAENAAKGASSSARFYLSVDAYSVKTLIERDDHSSLAIGTFSCGALSKDPLLVLRGRVQFFTPDVSVADAKQLAYKLTLLTTDGQTYLLNGYKAIDSNIAFSVSDTWKAVTTLFVAITKPDGGLVGRGKLHISWRNFEFELKSFGTLGSGGLFGEAASEAGFLSYFARNIADYYLGPLRKLEYAPVEEEDDYVMMDIDTAGGKPGYLPKPEPVKIVRLKARDGIESTVRVWAPTGKAASRTEGAGLPILMVPGASVDHQIYALPTIEVNCVDYFTALGHTVYVLTPRFGIAPTARLSFTPADAAQDVFAAMEFVRKEEGCKKFYAIVHCQGVVATSVGMLNGSIPANWMAGMTITQVFIRHKFGAVNQVTGGTTLLPKLYRAIAGPWYPIVTPDKSLDQAILDQGLRFYPVGGKEELCNSAVCHRISLVYGRLWRHTNLNRETHTHLENFMTGAHTDFITNLLLMGQAGRVLDAQGRDTLLNDENLGRFEGLPMLLMSGGQNVVYDPETTSLCCDDLRKRFPGQEELYSRSVVEGYIRGFLPALKLLRCEASQATMSPFSMSLSHLERLPVELLYEIQLYSLSEHLPHTSKRLYSVFKSASVSFDAQYIFHRTFSRQDSFRNDAEPYNSILRYPTCTSDVFLFILTNLLQSPHSKHISRPELPRRLFRSLTPKKPPAKWRDNDYPLPFLELLYDSERSGIPAPNPNSHQGYALTKAVHAGFAPLVKFLLCHGATPALEDNKKKNGLTVLIAIRQKDLGMVKMLIEPGGASDGGGGSGRKRRKMEDRIRVTPEMLKTAVKCNAKDIVEYFTKEKGCVPDMQTLYLLSQ</sequence>
<dbReference type="SUPFAM" id="SSF51905">
    <property type="entry name" value="FAD/NAD(P)-binding domain"/>
    <property type="match status" value="1"/>
</dbReference>
<keyword evidence="9" id="KW-0413">Isomerase</keyword>
<dbReference type="InterPro" id="IPR036188">
    <property type="entry name" value="FAD/NAD-bd_sf"/>
</dbReference>
<evidence type="ECO:0000256" key="12">
    <source>
        <dbReference type="ARBA" id="ARBA00049723"/>
    </source>
</evidence>
<reference evidence="16 17" key="1">
    <citation type="submission" date="2024-02" db="EMBL/GenBank/DDBJ databases">
        <title>A draft genome for the cacao thread blight pathogen Marasmius crinis-equi.</title>
        <authorList>
            <person name="Cohen S.P."/>
            <person name="Baruah I.K."/>
            <person name="Amoako-Attah I."/>
            <person name="Bukari Y."/>
            <person name="Meinhardt L.W."/>
            <person name="Bailey B.A."/>
        </authorList>
    </citation>
    <scope>NUCLEOTIDE SEQUENCE [LARGE SCALE GENOMIC DNA]</scope>
    <source>
        <strain evidence="16 17">GH-76</strain>
    </source>
</reference>
<evidence type="ECO:0000313" key="16">
    <source>
        <dbReference type="EMBL" id="KAL0580463.1"/>
    </source>
</evidence>
<organism evidence="16 17">
    <name type="scientific">Marasmius crinis-equi</name>
    <dbReference type="NCBI Taxonomy" id="585013"/>
    <lineage>
        <taxon>Eukaryota</taxon>
        <taxon>Fungi</taxon>
        <taxon>Dikarya</taxon>
        <taxon>Basidiomycota</taxon>
        <taxon>Agaricomycotina</taxon>
        <taxon>Agaricomycetes</taxon>
        <taxon>Agaricomycetidae</taxon>
        <taxon>Agaricales</taxon>
        <taxon>Marasmiineae</taxon>
        <taxon>Marasmiaceae</taxon>
        <taxon>Marasmius</taxon>
    </lineage>
</organism>
<dbReference type="InterPro" id="IPR036770">
    <property type="entry name" value="Ankyrin_rpt-contain_sf"/>
</dbReference>
<evidence type="ECO:0000256" key="11">
    <source>
        <dbReference type="ARBA" id="ARBA00049645"/>
    </source>
</evidence>
<gene>
    <name evidence="16" type="ORF">V5O48_001533</name>
</gene>
<dbReference type="EC" id="5.3.3.1" evidence="10"/>
<dbReference type="PANTHER" id="PTHR47470:SF1">
    <property type="entry name" value="FAD-DEPENDENT OXIDOREDUCTASE 2 FAD BINDING DOMAIN-CONTAINING PROTEIN"/>
    <property type="match status" value="1"/>
</dbReference>
<dbReference type="Gene3D" id="3.40.50.1820">
    <property type="entry name" value="alpha/beta hydrolase"/>
    <property type="match status" value="1"/>
</dbReference>
<evidence type="ECO:0000256" key="13">
    <source>
        <dbReference type="ARBA" id="ARBA00049744"/>
    </source>
</evidence>
<evidence type="ECO:0000256" key="1">
    <source>
        <dbReference type="ARBA" id="ARBA00001974"/>
    </source>
</evidence>
<dbReference type="EC" id="1.1.3.6" evidence="12"/>
<evidence type="ECO:0000256" key="4">
    <source>
        <dbReference type="ARBA" id="ARBA00022827"/>
    </source>
</evidence>
<dbReference type="InterPro" id="IPR029058">
    <property type="entry name" value="AB_hydrolase_fold"/>
</dbReference>
<accession>A0ABR3FY52</accession>
<evidence type="ECO:0000259" key="15">
    <source>
        <dbReference type="Pfam" id="PF05199"/>
    </source>
</evidence>
<keyword evidence="17" id="KW-1185">Reference proteome</keyword>
<protein>
    <recommendedName>
        <fullName evidence="13">Cholesterol oxidase</fullName>
        <ecNumber evidence="12">1.1.3.6</ecNumber>
        <ecNumber evidence="10">5.3.3.1</ecNumber>
    </recommendedName>
    <alternativeName>
        <fullName evidence="14">Cholesterol isomerase</fullName>
    </alternativeName>
</protein>
<keyword evidence="4" id="KW-0274">FAD</keyword>
<evidence type="ECO:0000313" key="17">
    <source>
        <dbReference type="Proteomes" id="UP001465976"/>
    </source>
</evidence>
<feature type="domain" description="Glucose-methanol-choline oxidoreductase C-terminal" evidence="15">
    <location>
        <begin position="470"/>
        <end position="541"/>
    </location>
</feature>